<dbReference type="Pfam" id="PF00319">
    <property type="entry name" value="SRF-TF"/>
    <property type="match status" value="1"/>
</dbReference>
<name>A0AAW2YER9_9LAMI</name>
<comment type="caution">
    <text evidence="8">The sequence shown here is derived from an EMBL/GenBank/DDBJ whole genome shotgun (WGS) entry which is preliminary data.</text>
</comment>
<evidence type="ECO:0000256" key="1">
    <source>
        <dbReference type="ARBA" id="ARBA00004123"/>
    </source>
</evidence>
<feature type="region of interest" description="Disordered" evidence="6">
    <location>
        <begin position="98"/>
        <end position="141"/>
    </location>
</feature>
<reference evidence="8" key="2">
    <citation type="journal article" date="2024" name="Plant">
        <title>Genomic evolution and insights into agronomic trait innovations of Sesamum species.</title>
        <authorList>
            <person name="Miao H."/>
            <person name="Wang L."/>
            <person name="Qu L."/>
            <person name="Liu H."/>
            <person name="Sun Y."/>
            <person name="Le M."/>
            <person name="Wang Q."/>
            <person name="Wei S."/>
            <person name="Zheng Y."/>
            <person name="Lin W."/>
            <person name="Duan Y."/>
            <person name="Cao H."/>
            <person name="Xiong S."/>
            <person name="Wang X."/>
            <person name="Wei L."/>
            <person name="Li C."/>
            <person name="Ma Q."/>
            <person name="Ju M."/>
            <person name="Zhao R."/>
            <person name="Li G."/>
            <person name="Mu C."/>
            <person name="Tian Q."/>
            <person name="Mei H."/>
            <person name="Zhang T."/>
            <person name="Gao T."/>
            <person name="Zhang H."/>
        </authorList>
    </citation>
    <scope>NUCLEOTIDE SEQUENCE</scope>
    <source>
        <strain evidence="8">KEN1</strain>
    </source>
</reference>
<dbReference type="GO" id="GO:0005634">
    <property type="term" value="C:nucleus"/>
    <property type="evidence" value="ECO:0007669"/>
    <property type="project" value="UniProtKB-SubCell"/>
</dbReference>
<dbReference type="InterPro" id="IPR002100">
    <property type="entry name" value="TF_MADSbox"/>
</dbReference>
<evidence type="ECO:0000259" key="7">
    <source>
        <dbReference type="PROSITE" id="PS50066"/>
    </source>
</evidence>
<dbReference type="GO" id="GO:0045944">
    <property type="term" value="P:positive regulation of transcription by RNA polymerase II"/>
    <property type="evidence" value="ECO:0007669"/>
    <property type="project" value="InterPro"/>
</dbReference>
<dbReference type="PANTHER" id="PTHR11945:SF387">
    <property type="entry name" value="AGAMOUS-LIKE MADS-BOX PROTEIN AGL80"/>
    <property type="match status" value="1"/>
</dbReference>
<keyword evidence="2" id="KW-0805">Transcription regulation</keyword>
<evidence type="ECO:0000256" key="4">
    <source>
        <dbReference type="ARBA" id="ARBA00023163"/>
    </source>
</evidence>
<dbReference type="InterPro" id="IPR033897">
    <property type="entry name" value="SRF-like_MADS-box"/>
</dbReference>
<dbReference type="Gene3D" id="3.40.1810.10">
    <property type="entry name" value="Transcription factor, MADS-box"/>
    <property type="match status" value="1"/>
</dbReference>
<reference evidence="8" key="1">
    <citation type="submission" date="2020-06" db="EMBL/GenBank/DDBJ databases">
        <authorList>
            <person name="Li T."/>
            <person name="Hu X."/>
            <person name="Zhang T."/>
            <person name="Song X."/>
            <person name="Zhang H."/>
            <person name="Dai N."/>
            <person name="Sheng W."/>
            <person name="Hou X."/>
            <person name="Wei L."/>
        </authorList>
    </citation>
    <scope>NUCLEOTIDE SEQUENCE</scope>
    <source>
        <strain evidence="8">KEN1</strain>
        <tissue evidence="8">Leaf</tissue>
    </source>
</reference>
<dbReference type="PANTHER" id="PTHR11945">
    <property type="entry name" value="MADS BOX PROTEIN"/>
    <property type="match status" value="1"/>
</dbReference>
<organism evidence="8">
    <name type="scientific">Sesamum latifolium</name>
    <dbReference type="NCBI Taxonomy" id="2727402"/>
    <lineage>
        <taxon>Eukaryota</taxon>
        <taxon>Viridiplantae</taxon>
        <taxon>Streptophyta</taxon>
        <taxon>Embryophyta</taxon>
        <taxon>Tracheophyta</taxon>
        <taxon>Spermatophyta</taxon>
        <taxon>Magnoliopsida</taxon>
        <taxon>eudicotyledons</taxon>
        <taxon>Gunneridae</taxon>
        <taxon>Pentapetalae</taxon>
        <taxon>asterids</taxon>
        <taxon>lamiids</taxon>
        <taxon>Lamiales</taxon>
        <taxon>Pedaliaceae</taxon>
        <taxon>Sesamum</taxon>
    </lineage>
</organism>
<evidence type="ECO:0000256" key="3">
    <source>
        <dbReference type="ARBA" id="ARBA00023125"/>
    </source>
</evidence>
<proteinExistence type="predicted"/>
<dbReference type="GO" id="GO:0046983">
    <property type="term" value="F:protein dimerization activity"/>
    <property type="evidence" value="ECO:0007669"/>
    <property type="project" value="InterPro"/>
</dbReference>
<gene>
    <name evidence="8" type="ORF">Slati_0319500</name>
</gene>
<dbReference type="GO" id="GO:0000981">
    <property type="term" value="F:DNA-binding transcription factor activity, RNA polymerase II-specific"/>
    <property type="evidence" value="ECO:0007669"/>
    <property type="project" value="InterPro"/>
</dbReference>
<dbReference type="GO" id="GO:0000978">
    <property type="term" value="F:RNA polymerase II cis-regulatory region sequence-specific DNA binding"/>
    <property type="evidence" value="ECO:0007669"/>
    <property type="project" value="TreeGrafter"/>
</dbReference>
<dbReference type="InterPro" id="IPR036879">
    <property type="entry name" value="TF_MADSbox_sf"/>
</dbReference>
<dbReference type="AlphaFoldDB" id="A0AAW2YER9"/>
<dbReference type="PRINTS" id="PR00404">
    <property type="entry name" value="MADSDOMAIN"/>
</dbReference>
<keyword evidence="4" id="KW-0804">Transcription</keyword>
<keyword evidence="3" id="KW-0238">DNA-binding</keyword>
<accession>A0AAW2YER9</accession>
<evidence type="ECO:0000313" key="8">
    <source>
        <dbReference type="EMBL" id="KAL0464319.1"/>
    </source>
</evidence>
<protein>
    <submittedName>
        <fullName evidence="8">Agamous-like MADS-box protein</fullName>
    </submittedName>
</protein>
<dbReference type="SMART" id="SM00432">
    <property type="entry name" value="MADS"/>
    <property type="match status" value="1"/>
</dbReference>
<feature type="domain" description="MADS-box" evidence="7">
    <location>
        <begin position="1"/>
        <end position="50"/>
    </location>
</feature>
<dbReference type="EMBL" id="JACGWN010000001">
    <property type="protein sequence ID" value="KAL0464319.1"/>
    <property type="molecule type" value="Genomic_DNA"/>
</dbReference>
<keyword evidence="5" id="KW-0539">Nucleus</keyword>
<comment type="subcellular location">
    <subcellularLocation>
        <location evidence="1">Nucleus</location>
    </subcellularLocation>
</comment>
<dbReference type="PROSITE" id="PS50066">
    <property type="entry name" value="MADS_BOX_2"/>
    <property type="match status" value="1"/>
</dbReference>
<evidence type="ECO:0000256" key="5">
    <source>
        <dbReference type="ARBA" id="ARBA00023242"/>
    </source>
</evidence>
<sequence length="141" mass="15919">MTRKKVTLAYITNDSERKASFKKRKKGLIKKVSELSTLCGVDACAIIYSQYDQEPEVWPSPLGAQAVLARFRKLSEMDQTRKMVNQESFTRQRIKKAEDQLRRVPGEQAQGTREFHVPVPCRDGHPGGFQPPRCGGDGLGR</sequence>
<dbReference type="SUPFAM" id="SSF55455">
    <property type="entry name" value="SRF-like"/>
    <property type="match status" value="1"/>
</dbReference>
<evidence type="ECO:0000256" key="6">
    <source>
        <dbReference type="SAM" id="MobiDB-lite"/>
    </source>
</evidence>
<dbReference type="FunFam" id="3.40.1810.10:FF:000018">
    <property type="entry name" value="agamous-like MADS-box protein AGL80"/>
    <property type="match status" value="1"/>
</dbReference>
<dbReference type="CDD" id="cd00266">
    <property type="entry name" value="MADS_SRF_like"/>
    <property type="match status" value="1"/>
</dbReference>
<evidence type="ECO:0000256" key="2">
    <source>
        <dbReference type="ARBA" id="ARBA00023015"/>
    </source>
</evidence>